<evidence type="ECO:0000313" key="3">
    <source>
        <dbReference type="Proteomes" id="UP000314294"/>
    </source>
</evidence>
<keyword evidence="3" id="KW-1185">Reference proteome</keyword>
<feature type="compositionally biased region" description="Basic and acidic residues" evidence="1">
    <location>
        <begin position="80"/>
        <end position="112"/>
    </location>
</feature>
<dbReference type="EMBL" id="SRLO01000525">
    <property type="protein sequence ID" value="TNN53143.1"/>
    <property type="molecule type" value="Genomic_DNA"/>
</dbReference>
<organism evidence="2 3">
    <name type="scientific">Liparis tanakae</name>
    <name type="common">Tanaka's snailfish</name>
    <dbReference type="NCBI Taxonomy" id="230148"/>
    <lineage>
        <taxon>Eukaryota</taxon>
        <taxon>Metazoa</taxon>
        <taxon>Chordata</taxon>
        <taxon>Craniata</taxon>
        <taxon>Vertebrata</taxon>
        <taxon>Euteleostomi</taxon>
        <taxon>Actinopterygii</taxon>
        <taxon>Neopterygii</taxon>
        <taxon>Teleostei</taxon>
        <taxon>Neoteleostei</taxon>
        <taxon>Acanthomorphata</taxon>
        <taxon>Eupercaria</taxon>
        <taxon>Perciformes</taxon>
        <taxon>Cottioidei</taxon>
        <taxon>Cottales</taxon>
        <taxon>Liparidae</taxon>
        <taxon>Liparis</taxon>
    </lineage>
</organism>
<comment type="caution">
    <text evidence="2">The sequence shown here is derived from an EMBL/GenBank/DDBJ whole genome shotgun (WGS) entry which is preliminary data.</text>
</comment>
<evidence type="ECO:0000313" key="2">
    <source>
        <dbReference type="EMBL" id="TNN53143.1"/>
    </source>
</evidence>
<accession>A0A4Z2GJU1</accession>
<reference evidence="2 3" key="1">
    <citation type="submission" date="2019-03" db="EMBL/GenBank/DDBJ databases">
        <title>First draft genome of Liparis tanakae, snailfish: a comprehensive survey of snailfish specific genes.</title>
        <authorList>
            <person name="Kim W."/>
            <person name="Song I."/>
            <person name="Jeong J.-H."/>
            <person name="Kim D."/>
            <person name="Kim S."/>
            <person name="Ryu S."/>
            <person name="Song J.Y."/>
            <person name="Lee S.K."/>
        </authorList>
    </citation>
    <scope>NUCLEOTIDE SEQUENCE [LARGE SCALE GENOMIC DNA]</scope>
    <source>
        <tissue evidence="2">Muscle</tissue>
    </source>
</reference>
<protein>
    <submittedName>
        <fullName evidence="2">Uncharacterized protein</fullName>
    </submittedName>
</protein>
<name>A0A4Z2GJU1_9TELE</name>
<gene>
    <name evidence="2" type="ORF">EYF80_036662</name>
</gene>
<feature type="region of interest" description="Disordered" evidence="1">
    <location>
        <begin position="63"/>
        <end position="141"/>
    </location>
</feature>
<proteinExistence type="predicted"/>
<sequence>MAEELDGSSSVNAGEVPEFLKWSVFLELILPRAQDRWELEAAAWHKQTPTRRKSVFICLQSEKPPGLTITGRGEGGGKTTRGDRKQGKELKGKGGREAGEEMRVRPSHESRSSRGRLTPTAGDEEVLSHHGKHQKPTACAP</sequence>
<dbReference type="Proteomes" id="UP000314294">
    <property type="component" value="Unassembled WGS sequence"/>
</dbReference>
<evidence type="ECO:0000256" key="1">
    <source>
        <dbReference type="SAM" id="MobiDB-lite"/>
    </source>
</evidence>
<dbReference type="AlphaFoldDB" id="A0A4Z2GJU1"/>